<evidence type="ECO:0000256" key="1">
    <source>
        <dbReference type="SAM" id="MobiDB-lite"/>
    </source>
</evidence>
<reference evidence="2 3" key="1">
    <citation type="submission" date="2023-11" db="EMBL/GenBank/DDBJ databases">
        <title>MicrobeMod: A computational toolkit for identifying prokaryotic methylation and restriction-modification with nanopore sequencing.</title>
        <authorList>
            <person name="Crits-Christoph A."/>
            <person name="Kang S.C."/>
            <person name="Lee H."/>
            <person name="Ostrov N."/>
        </authorList>
    </citation>
    <scope>NUCLEOTIDE SEQUENCE [LARGE SCALE GENOMIC DNA]</scope>
    <source>
        <strain evidence="2 3">ATCC 14820</strain>
    </source>
</reference>
<keyword evidence="3" id="KW-1185">Reference proteome</keyword>
<gene>
    <name evidence="2" type="ORF">SIL82_10320</name>
</gene>
<name>A0ABU4PKD9_9SPHN</name>
<sequence length="186" mass="20359">MPFARFERCGVDHVDQIADLRGNFLAIRIPGTEAVREALDAGPIRFGDLRVQRHHVDRSGFVQRFARRVAFGGLGRQCLANVCEVGRSGGNRGDEVCDRALGRLQAARQRGAFTRRCCGTLAALGVILAHHQAHRLFRQQLLFEPVDDAVLQLARDDPPRVGAGANLAVPRAAEPPANHHDHGRVA</sequence>
<evidence type="ECO:0000313" key="2">
    <source>
        <dbReference type="EMBL" id="MDX5984658.1"/>
    </source>
</evidence>
<feature type="compositionally biased region" description="Basic and acidic residues" evidence="1">
    <location>
        <begin position="177"/>
        <end position="186"/>
    </location>
</feature>
<organism evidence="2 3">
    <name type="scientific">Sphingomonas echinoides</name>
    <dbReference type="NCBI Taxonomy" id="59803"/>
    <lineage>
        <taxon>Bacteria</taxon>
        <taxon>Pseudomonadati</taxon>
        <taxon>Pseudomonadota</taxon>
        <taxon>Alphaproteobacteria</taxon>
        <taxon>Sphingomonadales</taxon>
        <taxon>Sphingomonadaceae</taxon>
        <taxon>Sphingomonas</taxon>
    </lineage>
</organism>
<dbReference type="Proteomes" id="UP001279660">
    <property type="component" value="Unassembled WGS sequence"/>
</dbReference>
<protein>
    <submittedName>
        <fullName evidence="2">Uncharacterized protein</fullName>
    </submittedName>
</protein>
<accession>A0ABU4PKD9</accession>
<feature type="region of interest" description="Disordered" evidence="1">
    <location>
        <begin position="162"/>
        <end position="186"/>
    </location>
</feature>
<dbReference type="EMBL" id="JAWXXV010000001">
    <property type="protein sequence ID" value="MDX5984658.1"/>
    <property type="molecule type" value="Genomic_DNA"/>
</dbReference>
<evidence type="ECO:0000313" key="3">
    <source>
        <dbReference type="Proteomes" id="UP001279660"/>
    </source>
</evidence>
<comment type="caution">
    <text evidence="2">The sequence shown here is derived from an EMBL/GenBank/DDBJ whole genome shotgun (WGS) entry which is preliminary data.</text>
</comment>
<proteinExistence type="predicted"/>